<gene>
    <name evidence="2" type="ORF">BTM25_07220</name>
</gene>
<name>A0A2P4UMQ4_9ACTN</name>
<reference evidence="2 3" key="1">
    <citation type="journal article" date="2017" name="Chemistry">
        <title>Isolation, Biosynthesis and Chemical Modifications of Rubterolones A-F: Rare Tropolone Alkaloids from Actinomadura sp. 5-2.</title>
        <authorList>
            <person name="Guo H."/>
            <person name="Benndorf R."/>
            <person name="Leichnitz D."/>
            <person name="Klassen J.L."/>
            <person name="Vollmers J."/>
            <person name="Gorls H."/>
            <person name="Steinacker M."/>
            <person name="Weigel C."/>
            <person name="Dahse H.M."/>
            <person name="Kaster A.K."/>
            <person name="de Beer Z.W."/>
            <person name="Poulsen M."/>
            <person name="Beemelmanns C."/>
        </authorList>
    </citation>
    <scope>NUCLEOTIDE SEQUENCE [LARGE SCALE GENOMIC DNA]</scope>
    <source>
        <strain evidence="2 3">5-2</strain>
    </source>
</reference>
<accession>A0A2P4UMQ4</accession>
<protein>
    <submittedName>
        <fullName evidence="2">Uncharacterized protein</fullName>
    </submittedName>
</protein>
<dbReference type="EMBL" id="MTBP01000001">
    <property type="protein sequence ID" value="POM26325.1"/>
    <property type="molecule type" value="Genomic_DNA"/>
</dbReference>
<dbReference type="AlphaFoldDB" id="A0A2P4UMQ4"/>
<evidence type="ECO:0000313" key="2">
    <source>
        <dbReference type="EMBL" id="POM26325.1"/>
    </source>
</evidence>
<evidence type="ECO:0000313" key="3">
    <source>
        <dbReference type="Proteomes" id="UP000242367"/>
    </source>
</evidence>
<feature type="region of interest" description="Disordered" evidence="1">
    <location>
        <begin position="59"/>
        <end position="86"/>
    </location>
</feature>
<comment type="caution">
    <text evidence="2">The sequence shown here is derived from an EMBL/GenBank/DDBJ whole genome shotgun (WGS) entry which is preliminary data.</text>
</comment>
<proteinExistence type="predicted"/>
<evidence type="ECO:0000256" key="1">
    <source>
        <dbReference type="SAM" id="MobiDB-lite"/>
    </source>
</evidence>
<organism evidence="2 3">
    <name type="scientific">Actinomadura rubteroloni</name>
    <dbReference type="NCBI Taxonomy" id="1926885"/>
    <lineage>
        <taxon>Bacteria</taxon>
        <taxon>Bacillati</taxon>
        <taxon>Actinomycetota</taxon>
        <taxon>Actinomycetes</taxon>
        <taxon>Streptosporangiales</taxon>
        <taxon>Thermomonosporaceae</taxon>
        <taxon>Actinomadura</taxon>
    </lineage>
</organism>
<dbReference type="Proteomes" id="UP000242367">
    <property type="component" value="Unassembled WGS sequence"/>
</dbReference>
<feature type="compositionally biased region" description="Basic and acidic residues" evidence="1">
    <location>
        <begin position="67"/>
        <end position="86"/>
    </location>
</feature>
<sequence length="86" mass="9443">MCHAAGMQEYRYVLDMRPRQGIMAGPVHLHAADRDAADASIRASIRRWAQGLATDAGEPFSWTIRESTGRPVDEGRAEPDAPARVP</sequence>
<keyword evidence="3" id="KW-1185">Reference proteome</keyword>